<keyword evidence="1" id="KW-1133">Transmembrane helix</keyword>
<gene>
    <name evidence="2" type="ORF">COX60_00195</name>
</gene>
<reference evidence="3" key="1">
    <citation type="submission" date="2017-09" db="EMBL/GenBank/DDBJ databases">
        <title>Depth-based differentiation of microbial function through sediment-hosted aquifers and enrichment of novel symbionts in the deep terrestrial subsurface.</title>
        <authorList>
            <person name="Probst A.J."/>
            <person name="Ladd B."/>
            <person name="Jarett J.K."/>
            <person name="Geller-Mcgrath D.E."/>
            <person name="Sieber C.M.K."/>
            <person name="Emerson J.B."/>
            <person name="Anantharaman K."/>
            <person name="Thomas B.C."/>
            <person name="Malmstrom R."/>
            <person name="Stieglmeier M."/>
            <person name="Klingl A."/>
            <person name="Woyke T."/>
            <person name="Ryan C.M."/>
            <person name="Banfield J.F."/>
        </authorList>
    </citation>
    <scope>NUCLEOTIDE SEQUENCE [LARGE SCALE GENOMIC DNA]</scope>
</reference>
<name>A0A2M7W4X5_9BACT</name>
<feature type="transmembrane region" description="Helical" evidence="1">
    <location>
        <begin position="90"/>
        <end position="111"/>
    </location>
</feature>
<feature type="transmembrane region" description="Helical" evidence="1">
    <location>
        <begin position="284"/>
        <end position="305"/>
    </location>
</feature>
<evidence type="ECO:0000256" key="1">
    <source>
        <dbReference type="SAM" id="Phobius"/>
    </source>
</evidence>
<feature type="transmembrane region" description="Helical" evidence="1">
    <location>
        <begin position="251"/>
        <end position="272"/>
    </location>
</feature>
<organism evidence="2 3">
    <name type="scientific">Candidatus Berkelbacteria bacterium CG_4_10_14_0_2_um_filter_35_9_33_12</name>
    <dbReference type="NCBI Taxonomy" id="1974499"/>
    <lineage>
        <taxon>Bacteria</taxon>
        <taxon>Candidatus Berkelbacteria</taxon>
    </lineage>
</organism>
<proteinExistence type="predicted"/>
<feature type="transmembrane region" description="Helical" evidence="1">
    <location>
        <begin position="146"/>
        <end position="162"/>
    </location>
</feature>
<feature type="transmembrane region" description="Helical" evidence="1">
    <location>
        <begin position="189"/>
        <end position="205"/>
    </location>
</feature>
<accession>A0A2M7W4X5</accession>
<feature type="transmembrane region" description="Helical" evidence="1">
    <location>
        <begin position="311"/>
        <end position="331"/>
    </location>
</feature>
<evidence type="ECO:0000313" key="2">
    <source>
        <dbReference type="EMBL" id="PJA20963.1"/>
    </source>
</evidence>
<keyword evidence="1" id="KW-0472">Membrane</keyword>
<feature type="transmembrane region" description="Helical" evidence="1">
    <location>
        <begin position="123"/>
        <end position="140"/>
    </location>
</feature>
<keyword evidence="1" id="KW-0812">Transmembrane</keyword>
<evidence type="ECO:0008006" key="4">
    <source>
        <dbReference type="Google" id="ProtNLM"/>
    </source>
</evidence>
<feature type="transmembrane region" description="Helical" evidence="1">
    <location>
        <begin position="343"/>
        <end position="365"/>
    </location>
</feature>
<dbReference type="AlphaFoldDB" id="A0A2M7W4X5"/>
<dbReference type="EMBL" id="PFQF01000004">
    <property type="protein sequence ID" value="PJA20963.1"/>
    <property type="molecule type" value="Genomic_DNA"/>
</dbReference>
<sequence>MGKIKVLLSNKIISYGLIIFLLALLIRTIPEIMMGKFPIGYDTTTSYLSVIGDILDKNINYFTTEQILGHNGLYILYQALINLGLSEPFILIKVVSIAMFSLLVLSFYCLVAKGFHYSPKNSFLATILFMTSIVAVRISSDLVRNELGLIFFNFYLAILFNLNKKLWLGKIILLVILVILTYIAHQVVFVLLVLASAICLLVEIAKYFNQYLAILFYAGFIALTLVSPVIFNYEWANIDLFETVTQPQLFLVYQPVLLYGIIYFTFIPFILLATLRLDSSKKSIVIMSLLFVSLSLIALLPLIYFPVLPQFWDRWLFMLIVPVAILTYEGIKYFTTRLSKDKTVSSALAVILIIIINFQFFPYTFTKNGIENYLPNYASFPHTFLWSSVGRERLGELEVIYKKILSLEKDAYLVMDRRYWGYYSYYDYEQKKKNEPRIIETTGAYTINKTTINEILQSGKKIYVFDKNEILDIYSSVDVLTTAYGYSIKELIYDSQKSS</sequence>
<dbReference type="Proteomes" id="UP000230137">
    <property type="component" value="Unassembled WGS sequence"/>
</dbReference>
<feature type="transmembrane region" description="Helical" evidence="1">
    <location>
        <begin position="12"/>
        <end position="29"/>
    </location>
</feature>
<feature type="transmembrane region" description="Helical" evidence="1">
    <location>
        <begin position="212"/>
        <end position="231"/>
    </location>
</feature>
<comment type="caution">
    <text evidence="2">The sequence shown here is derived from an EMBL/GenBank/DDBJ whole genome shotgun (WGS) entry which is preliminary data.</text>
</comment>
<feature type="transmembrane region" description="Helical" evidence="1">
    <location>
        <begin position="167"/>
        <end position="183"/>
    </location>
</feature>
<evidence type="ECO:0000313" key="3">
    <source>
        <dbReference type="Proteomes" id="UP000230137"/>
    </source>
</evidence>
<protein>
    <recommendedName>
        <fullName evidence="4">Glycosyltransferase RgtA/B/C/D-like domain-containing protein</fullName>
    </recommendedName>
</protein>